<evidence type="ECO:0000313" key="1">
    <source>
        <dbReference type="EMBL" id="SVD92245.1"/>
    </source>
</evidence>
<protein>
    <submittedName>
        <fullName evidence="1">Uncharacterized protein</fullName>
    </submittedName>
</protein>
<gene>
    <name evidence="1" type="ORF">METZ01_LOCUS445099</name>
</gene>
<name>A0A382ZAY4_9ZZZZ</name>
<feature type="non-terminal residue" evidence="1">
    <location>
        <position position="150"/>
    </location>
</feature>
<reference evidence="1" key="1">
    <citation type="submission" date="2018-05" db="EMBL/GenBank/DDBJ databases">
        <authorList>
            <person name="Lanie J.A."/>
            <person name="Ng W.-L."/>
            <person name="Kazmierczak K.M."/>
            <person name="Andrzejewski T.M."/>
            <person name="Davidsen T.M."/>
            <person name="Wayne K.J."/>
            <person name="Tettelin H."/>
            <person name="Glass J.I."/>
            <person name="Rusch D."/>
            <person name="Podicherti R."/>
            <person name="Tsui H.-C.T."/>
            <person name="Winkler M.E."/>
        </authorList>
    </citation>
    <scope>NUCLEOTIDE SEQUENCE</scope>
</reference>
<accession>A0A382ZAY4</accession>
<dbReference type="InterPro" id="IPR029068">
    <property type="entry name" value="Glyas_Bleomycin-R_OHBP_Dase"/>
</dbReference>
<dbReference type="EMBL" id="UINC01182183">
    <property type="protein sequence ID" value="SVD92245.1"/>
    <property type="molecule type" value="Genomic_DNA"/>
</dbReference>
<dbReference type="SUPFAM" id="SSF54593">
    <property type="entry name" value="Glyoxalase/Bleomycin resistance protein/Dihydroxybiphenyl dioxygenase"/>
    <property type="match status" value="1"/>
</dbReference>
<dbReference type="Gene3D" id="3.10.180.10">
    <property type="entry name" value="2,3-Dihydroxybiphenyl 1,2-Dioxygenase, domain 1"/>
    <property type="match status" value="1"/>
</dbReference>
<dbReference type="AlphaFoldDB" id="A0A382ZAY4"/>
<sequence length="150" mass="16539">MAIRLRQVALVAHDLDAVEEDLITELGLEPCVRDLGVSQFGLRNVLFPVGERLLEVVSPVEAGTTAGRQLARRNGDGGYMVLVQTDDLVGDRERLDTLGVRIVLEASMPGIEGVHLHPRDVGGAILSIDETVDWTDWPWAGPTWRDYVRD</sequence>
<organism evidence="1">
    <name type="scientific">marine metagenome</name>
    <dbReference type="NCBI Taxonomy" id="408172"/>
    <lineage>
        <taxon>unclassified sequences</taxon>
        <taxon>metagenomes</taxon>
        <taxon>ecological metagenomes</taxon>
    </lineage>
</organism>
<proteinExistence type="predicted"/>